<dbReference type="SUPFAM" id="SSF81665">
    <property type="entry name" value="Calcium ATPase, transmembrane domain M"/>
    <property type="match status" value="1"/>
</dbReference>
<dbReference type="FunFam" id="3.40.1110.10:FF:000005">
    <property type="entry name" value="Plasma membrane ATPase"/>
    <property type="match status" value="1"/>
</dbReference>
<reference evidence="21 22" key="1">
    <citation type="submission" date="2018-10" db="EMBL/GenBank/DDBJ databases">
        <title>Genome sequence of Verticillium nonalfalfae VnAa140.</title>
        <authorList>
            <person name="Stajich J.E."/>
            <person name="Kasson M.T."/>
        </authorList>
    </citation>
    <scope>NUCLEOTIDE SEQUENCE [LARGE SCALE GENOMIC DNA]</scope>
    <source>
        <strain evidence="21 22">VnAa140</strain>
    </source>
</reference>
<dbReference type="Pfam" id="PF00122">
    <property type="entry name" value="E1-E2_ATPase"/>
    <property type="match status" value="1"/>
</dbReference>
<evidence type="ECO:0000256" key="14">
    <source>
        <dbReference type="ARBA" id="ARBA00022989"/>
    </source>
</evidence>
<evidence type="ECO:0000256" key="10">
    <source>
        <dbReference type="ARBA" id="ARBA00022781"/>
    </source>
</evidence>
<feature type="transmembrane region" description="Helical" evidence="18">
    <location>
        <begin position="294"/>
        <end position="315"/>
    </location>
</feature>
<dbReference type="AlphaFoldDB" id="A0A3M9Y9B5"/>
<evidence type="ECO:0000256" key="16">
    <source>
        <dbReference type="ARBA" id="ARBA00023136"/>
    </source>
</evidence>
<dbReference type="Gene3D" id="2.70.150.10">
    <property type="entry name" value="Calcium-transporting ATPase, cytoplasmic transduction domain A"/>
    <property type="match status" value="1"/>
</dbReference>
<evidence type="ECO:0000259" key="20">
    <source>
        <dbReference type="SMART" id="SM00831"/>
    </source>
</evidence>
<feature type="transmembrane region" description="Helical" evidence="18">
    <location>
        <begin position="830"/>
        <end position="852"/>
    </location>
</feature>
<dbReference type="GO" id="GO:0016887">
    <property type="term" value="F:ATP hydrolysis activity"/>
    <property type="evidence" value="ECO:0007669"/>
    <property type="project" value="InterPro"/>
</dbReference>
<dbReference type="PRINTS" id="PR00119">
    <property type="entry name" value="CATATPASE"/>
</dbReference>
<accession>A0A3M9Y9B5</accession>
<organism evidence="21 22">
    <name type="scientific">Verticillium nonalfalfae</name>
    <dbReference type="NCBI Taxonomy" id="1051616"/>
    <lineage>
        <taxon>Eukaryota</taxon>
        <taxon>Fungi</taxon>
        <taxon>Dikarya</taxon>
        <taxon>Ascomycota</taxon>
        <taxon>Pezizomycotina</taxon>
        <taxon>Sordariomycetes</taxon>
        <taxon>Hypocreomycetidae</taxon>
        <taxon>Glomerellales</taxon>
        <taxon>Plectosphaerellaceae</taxon>
        <taxon>Verticillium</taxon>
    </lineage>
</organism>
<feature type="transmembrane region" description="Helical" evidence="18">
    <location>
        <begin position="117"/>
        <end position="140"/>
    </location>
</feature>
<evidence type="ECO:0000256" key="9">
    <source>
        <dbReference type="ARBA" id="ARBA00022741"/>
    </source>
</evidence>
<feature type="transmembrane region" description="Helical" evidence="18">
    <location>
        <begin position="146"/>
        <end position="165"/>
    </location>
</feature>
<dbReference type="InterPro" id="IPR059000">
    <property type="entry name" value="ATPase_P-type_domA"/>
</dbReference>
<dbReference type="PANTHER" id="PTHR42861">
    <property type="entry name" value="CALCIUM-TRANSPORTING ATPASE"/>
    <property type="match status" value="1"/>
</dbReference>
<dbReference type="NCBIfam" id="TIGR01494">
    <property type="entry name" value="ATPase_P-type"/>
    <property type="match status" value="2"/>
</dbReference>
<dbReference type="Pfam" id="PF00690">
    <property type="entry name" value="Cation_ATPase_N"/>
    <property type="match status" value="1"/>
</dbReference>
<dbReference type="Gene3D" id="3.40.1110.10">
    <property type="entry name" value="Calcium-transporting ATPase, cytoplasmic domain N"/>
    <property type="match status" value="1"/>
</dbReference>
<feature type="transmembrane region" description="Helical" evidence="18">
    <location>
        <begin position="763"/>
        <end position="784"/>
    </location>
</feature>
<evidence type="ECO:0000256" key="17">
    <source>
        <dbReference type="ARBA" id="ARBA00071631"/>
    </source>
</evidence>
<keyword evidence="22" id="KW-1185">Reference proteome</keyword>
<feature type="transmembrane region" description="Helical" evidence="18">
    <location>
        <begin position="327"/>
        <end position="359"/>
    </location>
</feature>
<proteinExistence type="inferred from homology"/>
<comment type="catalytic activity">
    <reaction evidence="18">
        <text>ATP + H2O + H(+)(in) = ADP + phosphate + 2 H(+)(out)</text>
        <dbReference type="Rhea" id="RHEA:20852"/>
        <dbReference type="ChEBI" id="CHEBI:15377"/>
        <dbReference type="ChEBI" id="CHEBI:15378"/>
        <dbReference type="ChEBI" id="CHEBI:30616"/>
        <dbReference type="ChEBI" id="CHEBI:43474"/>
        <dbReference type="ChEBI" id="CHEBI:456216"/>
        <dbReference type="EC" id="7.1.2.1"/>
    </reaction>
</comment>
<dbReference type="CDD" id="cd02076">
    <property type="entry name" value="P-type_ATPase_H"/>
    <property type="match status" value="1"/>
</dbReference>
<feature type="transmembrane region" description="Helical" evidence="18">
    <location>
        <begin position="697"/>
        <end position="718"/>
    </location>
</feature>
<sequence length="925" mass="100482">MAESNSAAAPALNTPIESHRFEEKDRPLDTGVDAPIKPKVEEEEDEDEDIDALIEDLESQDGHIEEDEEEETAVGGARVIPEDQLATDTRLGLTEAEVLNRRRKYGSNQMKEEKENLILKFFMFFVGPIQFVMEAAAVLAAGLEDWVDFGVIIALLLLNAVVGFYQEFQAGSIVDELKKTLALKAVVLRDGQLKEVEAHEVVPGDILQVEDGTIIPADGRIVTDDAFLQVDQSAITGESLAVDKHKGDNCYASSAVKRGEAFIVITATGDSTFVGRAAALVNAASAGTGHFTEVLNGIGTVLLILVVATLLIVWVSGFYRSNDIVEILRFTLAILIVGVPVGLPAVVTTTMAVGAAYLAKKKAIVQKLSAIESLAGVEILCSDKTGTLTKNKLSLAEPYTVAGVEPDDLMLTACLAASRKKKGIDAIDKAFLKSLRYYPRAKSVLSKYSVLEFFPFDPVSKKVTAVVQSPQGERITCVKGAPLFVLKTVEEDHPLDPEIDMAYKNKVAEFATRGFRSLGVARKRGEGNWEILGIMPCSDPPRHDTARTVNEAKNLGLSVKMLTGDAVGIARETSRQLGLGTNIFNADRLGLGGGGDMPGSEVYDFVEAADGFAEVFPQHKYNVVEILQQRGYLVAMTGDGVNDAPSLKKADTGIAVEGASDAARSAADIVFLAPGLGAIIDALKTSRQIFHRMYSYVVYRIALSIHMELYLGLWIAILNRSLNIELVVFIAIFADIATLAIAYDNAPYSKAPVKWNLPKLWGISVILGIVLAIGTWITVTTMYAHGPNGGIVQNFGNLDEVVFLQVSLTENWLIFITRANGPFWSSIPSWQLSGAIFIVDILATLFCIFGWFEHGQTSIVAVVRIWIFSFGVFCVCAGVYYILQDNAGFDNMMHGKSPKGSQKQRSLEDFVVSLQRVSTQHEKSQ</sequence>
<evidence type="ECO:0000256" key="6">
    <source>
        <dbReference type="ARBA" id="ARBA00022475"/>
    </source>
</evidence>
<gene>
    <name evidence="21" type="primary">PMA1</name>
    <name evidence="21" type="ORF">D7B24_006382</name>
</gene>
<dbReference type="Pfam" id="PF00702">
    <property type="entry name" value="Hydrolase"/>
    <property type="match status" value="1"/>
</dbReference>
<keyword evidence="5 18" id="KW-0813">Transport</keyword>
<keyword evidence="8" id="KW-0479">Metal-binding</keyword>
<dbReference type="SUPFAM" id="SSF56784">
    <property type="entry name" value="HAD-like"/>
    <property type="match status" value="1"/>
</dbReference>
<evidence type="ECO:0000256" key="3">
    <source>
        <dbReference type="ARBA" id="ARBA00008804"/>
    </source>
</evidence>
<dbReference type="InterPro" id="IPR036412">
    <property type="entry name" value="HAD-like_sf"/>
</dbReference>
<dbReference type="InterPro" id="IPR006534">
    <property type="entry name" value="P-type_ATPase_IIIA"/>
</dbReference>
<evidence type="ECO:0000256" key="8">
    <source>
        <dbReference type="ARBA" id="ARBA00022723"/>
    </source>
</evidence>
<dbReference type="InterPro" id="IPR023214">
    <property type="entry name" value="HAD_sf"/>
</dbReference>
<name>A0A3M9Y9B5_9PEZI</name>
<keyword evidence="16 18" id="KW-0472">Membrane</keyword>
<evidence type="ECO:0000256" key="12">
    <source>
        <dbReference type="ARBA" id="ARBA00022842"/>
    </source>
</evidence>
<dbReference type="GO" id="GO:0008553">
    <property type="term" value="F:P-type proton-exporting transporter activity"/>
    <property type="evidence" value="ECO:0007669"/>
    <property type="project" value="UniProtKB-UniRule"/>
</dbReference>
<dbReference type="InterPro" id="IPR001757">
    <property type="entry name" value="P_typ_ATPase"/>
</dbReference>
<comment type="caution">
    <text evidence="21">The sequence shown here is derived from an EMBL/GenBank/DDBJ whole genome shotgun (WGS) entry which is preliminary data.</text>
</comment>
<evidence type="ECO:0000256" key="7">
    <source>
        <dbReference type="ARBA" id="ARBA00022692"/>
    </source>
</evidence>
<dbReference type="InterPro" id="IPR004014">
    <property type="entry name" value="ATPase_P-typ_cation-transptr_N"/>
</dbReference>
<feature type="compositionally biased region" description="Basic and acidic residues" evidence="19">
    <location>
        <begin position="17"/>
        <end position="28"/>
    </location>
</feature>
<comment type="function">
    <text evidence="1">The plasma membrane ATPase of plants and fungi is a hydrogen ion pump. The proton gradient it generates drives the active transport of nutrients by H(+)-symport. The resulting external acidification and/or internal alkinization may mediate growth responses.</text>
</comment>
<dbReference type="GO" id="GO:0005886">
    <property type="term" value="C:plasma membrane"/>
    <property type="evidence" value="ECO:0007669"/>
    <property type="project" value="UniProtKB-SubCell"/>
</dbReference>
<evidence type="ECO:0000256" key="1">
    <source>
        <dbReference type="ARBA" id="ARBA00003417"/>
    </source>
</evidence>
<evidence type="ECO:0000256" key="19">
    <source>
        <dbReference type="SAM" id="MobiDB-lite"/>
    </source>
</evidence>
<keyword evidence="15 18" id="KW-0406">Ion transport</keyword>
<keyword evidence="9 18" id="KW-0547">Nucleotide-binding</keyword>
<dbReference type="InterPro" id="IPR023299">
    <property type="entry name" value="ATPase_P-typ_cyto_dom_N"/>
</dbReference>
<feature type="transmembrane region" description="Helical" evidence="18">
    <location>
        <begin position="724"/>
        <end position="743"/>
    </location>
</feature>
<keyword evidence="12 18" id="KW-0460">Magnesium</keyword>
<dbReference type="EMBL" id="RBVV01000045">
    <property type="protein sequence ID" value="RNJ57107.1"/>
    <property type="molecule type" value="Genomic_DNA"/>
</dbReference>
<dbReference type="InterPro" id="IPR023298">
    <property type="entry name" value="ATPase_P-typ_TM_dom_sf"/>
</dbReference>
<evidence type="ECO:0000256" key="13">
    <source>
        <dbReference type="ARBA" id="ARBA00022967"/>
    </source>
</evidence>
<evidence type="ECO:0000313" key="21">
    <source>
        <dbReference type="EMBL" id="RNJ57107.1"/>
    </source>
</evidence>
<evidence type="ECO:0000256" key="4">
    <source>
        <dbReference type="ARBA" id="ARBA00012476"/>
    </source>
</evidence>
<dbReference type="SMART" id="SM00831">
    <property type="entry name" value="Cation_ATPase_N"/>
    <property type="match status" value="1"/>
</dbReference>
<dbReference type="SFLD" id="SFLDG00002">
    <property type="entry name" value="C1.7:_P-type_atpase_like"/>
    <property type="match status" value="1"/>
</dbReference>
<dbReference type="RefSeq" id="XP_028495265.1">
    <property type="nucleotide sequence ID" value="XM_028640514.1"/>
</dbReference>
<dbReference type="SFLD" id="SFLDF00027">
    <property type="entry name" value="p-type_atpase"/>
    <property type="match status" value="1"/>
</dbReference>
<dbReference type="GO" id="GO:0046872">
    <property type="term" value="F:metal ion binding"/>
    <property type="evidence" value="ECO:0007669"/>
    <property type="project" value="UniProtKB-KW"/>
</dbReference>
<dbReference type="STRING" id="1051616.A0A3M9Y9B5"/>
<dbReference type="NCBIfam" id="TIGR01647">
    <property type="entry name" value="ATPase-IIIA_H"/>
    <property type="match status" value="1"/>
</dbReference>
<evidence type="ECO:0000256" key="2">
    <source>
        <dbReference type="ARBA" id="ARBA00004651"/>
    </source>
</evidence>
<dbReference type="InterPro" id="IPR018303">
    <property type="entry name" value="ATPase_P-typ_P_site"/>
</dbReference>
<keyword evidence="11 18" id="KW-0067">ATP-binding</keyword>
<keyword evidence="13 18" id="KW-1278">Translocase</keyword>
<dbReference type="InterPro" id="IPR008250">
    <property type="entry name" value="ATPase_P-typ_transduc_dom_A_sf"/>
</dbReference>
<dbReference type="Proteomes" id="UP000267145">
    <property type="component" value="Unassembled WGS sequence"/>
</dbReference>
<dbReference type="InterPro" id="IPR044492">
    <property type="entry name" value="P_typ_ATPase_HD_dom"/>
</dbReference>
<comment type="subcellular location">
    <subcellularLocation>
        <location evidence="2 18">Cell membrane</location>
        <topology evidence="2 18">Multi-pass membrane protein</topology>
    </subcellularLocation>
</comment>
<keyword evidence="7 18" id="KW-0812">Transmembrane</keyword>
<dbReference type="EC" id="7.1.2.1" evidence="4 18"/>
<evidence type="ECO:0000256" key="15">
    <source>
        <dbReference type="ARBA" id="ARBA00023065"/>
    </source>
</evidence>
<evidence type="ECO:0000256" key="18">
    <source>
        <dbReference type="RuleBase" id="RU362083"/>
    </source>
</evidence>
<feature type="region of interest" description="Disordered" evidence="19">
    <location>
        <begin position="1"/>
        <end position="49"/>
    </location>
</feature>
<dbReference type="Gene3D" id="3.40.50.1000">
    <property type="entry name" value="HAD superfamily/HAD-like"/>
    <property type="match status" value="1"/>
</dbReference>
<dbReference type="GO" id="GO:0120029">
    <property type="term" value="P:proton export across plasma membrane"/>
    <property type="evidence" value="ECO:0007669"/>
    <property type="project" value="UniProtKB-UniRule"/>
</dbReference>
<dbReference type="GO" id="GO:0005524">
    <property type="term" value="F:ATP binding"/>
    <property type="evidence" value="ECO:0007669"/>
    <property type="project" value="UniProtKB-UniRule"/>
</dbReference>
<dbReference type="FunFam" id="3.40.50.1000:FF:000008">
    <property type="entry name" value="Plasma membrane ATPase"/>
    <property type="match status" value="1"/>
</dbReference>
<comment type="similarity">
    <text evidence="3 18">Belongs to the cation transport ATPase (P-type) (TC 3.A.3) family. Type IIIA subfamily.</text>
</comment>
<evidence type="ECO:0000256" key="5">
    <source>
        <dbReference type="ARBA" id="ARBA00022448"/>
    </source>
</evidence>
<keyword evidence="14 18" id="KW-1133">Transmembrane helix</keyword>
<dbReference type="PROSITE" id="PS00154">
    <property type="entry name" value="ATPASE_E1_E2"/>
    <property type="match status" value="1"/>
</dbReference>
<feature type="transmembrane region" description="Helical" evidence="18">
    <location>
        <begin position="859"/>
        <end position="883"/>
    </location>
</feature>
<keyword evidence="10 18" id="KW-0375">Hydrogen ion transport</keyword>
<evidence type="ECO:0000256" key="11">
    <source>
        <dbReference type="ARBA" id="ARBA00022840"/>
    </source>
</evidence>
<dbReference type="GeneID" id="39610071"/>
<dbReference type="PRINTS" id="PR00120">
    <property type="entry name" value="HATPASE"/>
</dbReference>
<dbReference type="Gene3D" id="1.20.1110.10">
    <property type="entry name" value="Calcium-transporting ATPase, transmembrane domain"/>
    <property type="match status" value="1"/>
</dbReference>
<feature type="domain" description="Cation-transporting P-type ATPase N-terminal" evidence="20">
    <location>
        <begin position="74"/>
        <end position="145"/>
    </location>
</feature>
<keyword evidence="6" id="KW-1003">Cell membrane</keyword>
<dbReference type="FunFam" id="2.70.150.10:FF:000011">
    <property type="entry name" value="Plasma membrane ATPase"/>
    <property type="match status" value="1"/>
</dbReference>
<protein>
    <recommendedName>
        <fullName evidence="17 18">Plasma membrane ATPase</fullName>
        <ecNumber evidence="4 18">7.1.2.1</ecNumber>
    </recommendedName>
</protein>
<dbReference type="SUPFAM" id="SSF81653">
    <property type="entry name" value="Calcium ATPase, transduction domain A"/>
    <property type="match status" value="1"/>
</dbReference>
<evidence type="ECO:0000313" key="22">
    <source>
        <dbReference type="Proteomes" id="UP000267145"/>
    </source>
</evidence>
<dbReference type="SFLD" id="SFLDS00003">
    <property type="entry name" value="Haloacid_Dehalogenase"/>
    <property type="match status" value="1"/>
</dbReference>